<dbReference type="KEGG" id="api:100163505"/>
<evidence type="ECO:0000313" key="9">
    <source>
        <dbReference type="Proteomes" id="UP000007819"/>
    </source>
</evidence>
<dbReference type="SUPFAM" id="SSF53032">
    <property type="entry name" value="tRNA-intron endonuclease catalytic domain-like"/>
    <property type="match status" value="1"/>
</dbReference>
<dbReference type="Proteomes" id="UP000007819">
    <property type="component" value="Chromosome A1"/>
</dbReference>
<sequence>MIKSRKLNGDCKIYRCLFMESKMSNNVIDIHMINNKGFIWNANDWYILRTTHRMLGSLIGTLPSTPRQEDQNGLPCLLLPEEVRLLVENCIARTVEYPSFTSLHTKETAKINPFDTSPNVLIHLDEICSNIIEVPLPEFVNNLERIRYKVFKDLWSKGFYLTCGMKFGGDFLVYKGDPLAYHAKYIVNCRDLDKQMMVSRSRVSSITNKKMVLAKDDGNSIMYLIYHLDDTSQNNNKINYSF</sequence>
<dbReference type="EC" id="4.6.1.16" evidence="2"/>
<dbReference type="EnsemblMetazoa" id="XM_001946897.5">
    <property type="protein sequence ID" value="XP_001946932.3"/>
    <property type="gene ID" value="LOC100163505"/>
</dbReference>
<protein>
    <recommendedName>
        <fullName evidence="2">tRNA-intron lyase</fullName>
        <ecNumber evidence="2">4.6.1.16</ecNumber>
    </recommendedName>
</protein>
<dbReference type="PANTHER" id="PTHR13070:SF0">
    <property type="entry name" value="TRNA-SPLICING ENDONUCLEASE SUBUNIT SEN34"/>
    <property type="match status" value="1"/>
</dbReference>
<dbReference type="CTD" id="79042"/>
<evidence type="ECO:0000256" key="4">
    <source>
        <dbReference type="ARBA" id="ARBA00023239"/>
    </source>
</evidence>
<keyword evidence="3" id="KW-0819">tRNA processing</keyword>
<proteinExistence type="inferred from homology"/>
<dbReference type="GO" id="GO:0003676">
    <property type="term" value="F:nucleic acid binding"/>
    <property type="evidence" value="ECO:0007669"/>
    <property type="project" value="InterPro"/>
</dbReference>
<name>A0A8R2A1M5_ACYPI</name>
<reference evidence="9" key="1">
    <citation type="submission" date="2010-06" db="EMBL/GenBank/DDBJ databases">
        <authorList>
            <person name="Jiang H."/>
            <person name="Abraham K."/>
            <person name="Ali S."/>
            <person name="Alsbrooks S.L."/>
            <person name="Anim B.N."/>
            <person name="Anosike U.S."/>
            <person name="Attaway T."/>
            <person name="Bandaranaike D.P."/>
            <person name="Battles P.K."/>
            <person name="Bell S.N."/>
            <person name="Bell A.V."/>
            <person name="Beltran B."/>
            <person name="Bickham C."/>
            <person name="Bustamante Y."/>
            <person name="Caleb T."/>
            <person name="Canada A."/>
            <person name="Cardenas V."/>
            <person name="Carter K."/>
            <person name="Chacko J."/>
            <person name="Chandrabose M.N."/>
            <person name="Chavez D."/>
            <person name="Chavez A."/>
            <person name="Chen L."/>
            <person name="Chu H.-S."/>
            <person name="Claassen K.J."/>
            <person name="Cockrell R."/>
            <person name="Collins M."/>
            <person name="Cooper J.A."/>
            <person name="Cree A."/>
            <person name="Curry S.M."/>
            <person name="Da Y."/>
            <person name="Dao M.D."/>
            <person name="Das B."/>
            <person name="Davila M.-L."/>
            <person name="Davy-Carroll L."/>
            <person name="Denson S."/>
            <person name="Dinh H."/>
            <person name="Ebong V.E."/>
            <person name="Edwards J.R."/>
            <person name="Egan A."/>
            <person name="El-Daye J."/>
            <person name="Escobedo L."/>
            <person name="Fernandez S."/>
            <person name="Fernando P.R."/>
            <person name="Flagg N."/>
            <person name="Forbes L.D."/>
            <person name="Fowler R.G."/>
            <person name="Fu Q."/>
            <person name="Gabisi R.A."/>
            <person name="Ganer J."/>
            <person name="Garbino Pronczuk A."/>
            <person name="Garcia R.M."/>
            <person name="Garner T."/>
            <person name="Garrett T.E."/>
            <person name="Gonzalez D.A."/>
            <person name="Hamid H."/>
            <person name="Hawkins E.S."/>
            <person name="Hirani K."/>
            <person name="Hogues M.E."/>
            <person name="Hollins B."/>
            <person name="Hsiao C.-H."/>
            <person name="Jabil R."/>
            <person name="James M.L."/>
            <person name="Jhangiani S.N."/>
            <person name="Johnson B."/>
            <person name="Johnson Q."/>
            <person name="Joshi V."/>
            <person name="Kalu J.B."/>
            <person name="Kam C."/>
            <person name="Kashfia A."/>
            <person name="Keebler J."/>
            <person name="Kisamo H."/>
            <person name="Kovar C.L."/>
            <person name="Lago L.A."/>
            <person name="Lai C.-Y."/>
            <person name="Laidlaw J."/>
            <person name="Lara F."/>
            <person name="Le T.-K."/>
            <person name="Lee S.L."/>
            <person name="Legall F.H."/>
            <person name="Lemon S.J."/>
            <person name="Lewis L.R."/>
            <person name="Li B."/>
            <person name="Liu Y."/>
            <person name="Liu Y.-S."/>
            <person name="Lopez J."/>
            <person name="Lozado R.J."/>
            <person name="Lu J."/>
            <person name="Madu R.C."/>
            <person name="Maheshwari M."/>
            <person name="Maheshwari R."/>
            <person name="Malloy K."/>
            <person name="Martinez E."/>
            <person name="Mathew T."/>
            <person name="Mercado I.C."/>
            <person name="Mercado C."/>
            <person name="Meyer B."/>
            <person name="Montgomery K."/>
            <person name="Morgan M.B."/>
            <person name="Munidasa M."/>
            <person name="Nazareth L.V."/>
            <person name="Nelson J."/>
            <person name="Ng B.M."/>
            <person name="Nguyen N.B."/>
            <person name="Nguyen P.Q."/>
            <person name="Nguyen T."/>
            <person name="Obregon M."/>
            <person name="Okwuonu G.O."/>
            <person name="Onwere C.G."/>
            <person name="Orozco G."/>
            <person name="Parra A."/>
            <person name="Patel S."/>
            <person name="Patil S."/>
            <person name="Perez A."/>
            <person name="Perez Y."/>
            <person name="Pham C."/>
            <person name="Primus E.L."/>
            <person name="Pu L.-L."/>
            <person name="Puazo M."/>
            <person name="Qin X."/>
            <person name="Quiroz J.B."/>
            <person name="Reese J."/>
            <person name="Richards S."/>
            <person name="Rives C.M."/>
            <person name="Robberts R."/>
            <person name="Ruiz S.J."/>
            <person name="Ruiz M.J."/>
            <person name="Santibanez J."/>
            <person name="Schneider B.W."/>
            <person name="Sisson I."/>
            <person name="Smith M."/>
            <person name="Sodergren E."/>
            <person name="Song X.-Z."/>
            <person name="Song B.B."/>
            <person name="Summersgill H."/>
            <person name="Thelus R."/>
            <person name="Thornton R.D."/>
            <person name="Trejos Z.Y."/>
            <person name="Usmani K."/>
            <person name="Vattathil S."/>
            <person name="Villasana D."/>
            <person name="Walker D.L."/>
            <person name="Wang S."/>
            <person name="Wang K."/>
            <person name="White C.S."/>
            <person name="Williams A.C."/>
            <person name="Williamson J."/>
            <person name="Wilson K."/>
            <person name="Woghiren I.O."/>
            <person name="Woodworth J.R."/>
            <person name="Worley K.C."/>
            <person name="Wright R.A."/>
            <person name="Wu W."/>
            <person name="Young L."/>
            <person name="Zhang L."/>
            <person name="Zhang J."/>
            <person name="Zhu Y."/>
            <person name="Muzny D.M."/>
            <person name="Weinstock G."/>
            <person name="Gibbs R.A."/>
        </authorList>
    </citation>
    <scope>NUCLEOTIDE SEQUENCE [LARGE SCALE GENOMIC DNA]</scope>
    <source>
        <strain evidence="9">LSR1</strain>
    </source>
</reference>
<organism evidence="8 9">
    <name type="scientific">Acyrthosiphon pisum</name>
    <name type="common">Pea aphid</name>
    <dbReference type="NCBI Taxonomy" id="7029"/>
    <lineage>
        <taxon>Eukaryota</taxon>
        <taxon>Metazoa</taxon>
        <taxon>Ecdysozoa</taxon>
        <taxon>Arthropoda</taxon>
        <taxon>Hexapoda</taxon>
        <taxon>Insecta</taxon>
        <taxon>Pterygota</taxon>
        <taxon>Neoptera</taxon>
        <taxon>Paraneoptera</taxon>
        <taxon>Hemiptera</taxon>
        <taxon>Sternorrhyncha</taxon>
        <taxon>Aphidomorpha</taxon>
        <taxon>Aphidoidea</taxon>
        <taxon>Aphididae</taxon>
        <taxon>Macrosiphini</taxon>
        <taxon>Acyrthosiphon</taxon>
    </lineage>
</organism>
<evidence type="ECO:0000313" key="8">
    <source>
        <dbReference type="EnsemblMetazoa" id="XP_001946932.3"/>
    </source>
</evidence>
<dbReference type="GO" id="GO:0000213">
    <property type="term" value="F:tRNA-intron lyase activity"/>
    <property type="evidence" value="ECO:0007669"/>
    <property type="project" value="UniProtKB-EC"/>
</dbReference>
<dbReference type="RefSeq" id="XP_001946932.3">
    <property type="nucleotide sequence ID" value="XM_001946897.4"/>
</dbReference>
<dbReference type="Pfam" id="PF01974">
    <property type="entry name" value="tRNA_int_endo"/>
    <property type="match status" value="1"/>
</dbReference>
<dbReference type="Pfam" id="PF26577">
    <property type="entry name" value="TSEN34_N"/>
    <property type="match status" value="1"/>
</dbReference>
<keyword evidence="4" id="KW-0456">Lyase</keyword>
<evidence type="ECO:0000256" key="5">
    <source>
        <dbReference type="ARBA" id="ARBA00034031"/>
    </source>
</evidence>
<dbReference type="CDD" id="cd22363">
    <property type="entry name" value="tRNA-intron_lyase_C"/>
    <property type="match status" value="1"/>
</dbReference>
<evidence type="ECO:0000259" key="6">
    <source>
        <dbReference type="Pfam" id="PF01974"/>
    </source>
</evidence>
<dbReference type="Gene3D" id="3.40.1350.10">
    <property type="match status" value="1"/>
</dbReference>
<comment type="catalytic activity">
    <reaction evidence="5">
        <text>pretRNA = a 3'-half-tRNA molecule with a 5'-OH end + a 5'-half-tRNA molecule with a 2',3'-cyclic phosphate end + an intron with a 2',3'-cyclic phosphate and a 5'-hydroxyl terminus.</text>
        <dbReference type="EC" id="4.6.1.16"/>
    </reaction>
</comment>
<dbReference type="PANTHER" id="PTHR13070">
    <property type="entry name" value="TRNA-SPLICING ENDONUCLEASE SUBUNIT SEN34-RELATED"/>
    <property type="match status" value="1"/>
</dbReference>
<dbReference type="OrthoDB" id="48041at2759"/>
<dbReference type="InterPro" id="IPR059049">
    <property type="entry name" value="TSEN34_N"/>
</dbReference>
<feature type="domain" description="tRNA intron endonuclease catalytic" evidence="6">
    <location>
        <begin position="146"/>
        <end position="221"/>
    </location>
</feature>
<evidence type="ECO:0000259" key="7">
    <source>
        <dbReference type="Pfam" id="PF26577"/>
    </source>
</evidence>
<evidence type="ECO:0000256" key="3">
    <source>
        <dbReference type="ARBA" id="ARBA00022694"/>
    </source>
</evidence>
<dbReference type="InterPro" id="IPR036167">
    <property type="entry name" value="tRNA_intron_Endo_cat-like_sf"/>
</dbReference>
<dbReference type="InterPro" id="IPR011856">
    <property type="entry name" value="tRNA_endonuc-like_dom_sf"/>
</dbReference>
<dbReference type="InterPro" id="IPR006677">
    <property type="entry name" value="tRNA_intron_Endonuc_cat-like"/>
</dbReference>
<evidence type="ECO:0000256" key="2">
    <source>
        <dbReference type="ARBA" id="ARBA00012573"/>
    </source>
</evidence>
<comment type="similarity">
    <text evidence="1">Belongs to the tRNA-intron endonuclease family.</text>
</comment>
<dbReference type="AlphaFoldDB" id="A0A8R2A1M5"/>
<dbReference type="GeneID" id="100163505"/>
<feature type="domain" description="TSEN34 N-terminal" evidence="7">
    <location>
        <begin position="28"/>
        <end position="96"/>
    </location>
</feature>
<accession>A0A8R2A1M5</accession>
<dbReference type="GO" id="GO:0000379">
    <property type="term" value="P:tRNA-type intron splice site recognition and cleavage"/>
    <property type="evidence" value="ECO:0007669"/>
    <property type="project" value="TreeGrafter"/>
</dbReference>
<dbReference type="GO" id="GO:0005634">
    <property type="term" value="C:nucleus"/>
    <property type="evidence" value="ECO:0007669"/>
    <property type="project" value="UniProtKB-ARBA"/>
</dbReference>
<evidence type="ECO:0000256" key="1">
    <source>
        <dbReference type="ARBA" id="ARBA00008078"/>
    </source>
</evidence>
<reference evidence="8" key="2">
    <citation type="submission" date="2022-06" db="UniProtKB">
        <authorList>
            <consortium name="EnsemblMetazoa"/>
        </authorList>
    </citation>
    <scope>IDENTIFICATION</scope>
</reference>
<keyword evidence="9" id="KW-1185">Reference proteome</keyword>